<proteinExistence type="predicted"/>
<dbReference type="PROSITE" id="PS51903">
    <property type="entry name" value="CLP_R"/>
    <property type="match status" value="1"/>
</dbReference>
<dbReference type="Pfam" id="PF02861">
    <property type="entry name" value="Clp_N"/>
    <property type="match status" value="1"/>
</dbReference>
<name>A0ABT5TW52_9MICO</name>
<evidence type="ECO:0000313" key="4">
    <source>
        <dbReference type="Proteomes" id="UP001165561"/>
    </source>
</evidence>
<organism evidence="3 4">
    <name type="scientific">Georgenia halotolerans</name>
    <dbReference type="NCBI Taxonomy" id="3028317"/>
    <lineage>
        <taxon>Bacteria</taxon>
        <taxon>Bacillati</taxon>
        <taxon>Actinomycetota</taxon>
        <taxon>Actinomycetes</taxon>
        <taxon>Micrococcales</taxon>
        <taxon>Bogoriellaceae</taxon>
        <taxon>Georgenia</taxon>
    </lineage>
</organism>
<protein>
    <submittedName>
        <fullName evidence="3">Clp protease N-terminal domain-containing protein</fullName>
    </submittedName>
</protein>
<evidence type="ECO:0000313" key="3">
    <source>
        <dbReference type="EMBL" id="MDD9206270.1"/>
    </source>
</evidence>
<comment type="caution">
    <text evidence="3">The sequence shown here is derived from an EMBL/GenBank/DDBJ whole genome shotgun (WGS) entry which is preliminary data.</text>
</comment>
<dbReference type="InterPro" id="IPR004176">
    <property type="entry name" value="Clp_R_N"/>
</dbReference>
<keyword evidence="3" id="KW-0645">Protease</keyword>
<dbReference type="GO" id="GO:0008233">
    <property type="term" value="F:peptidase activity"/>
    <property type="evidence" value="ECO:0007669"/>
    <property type="project" value="UniProtKB-KW"/>
</dbReference>
<evidence type="ECO:0000259" key="2">
    <source>
        <dbReference type="PROSITE" id="PS51903"/>
    </source>
</evidence>
<keyword evidence="1" id="KW-0677">Repeat</keyword>
<dbReference type="SUPFAM" id="SSF81923">
    <property type="entry name" value="Double Clp-N motif"/>
    <property type="match status" value="1"/>
</dbReference>
<evidence type="ECO:0000256" key="1">
    <source>
        <dbReference type="PROSITE-ProRule" id="PRU01251"/>
    </source>
</evidence>
<feature type="non-terminal residue" evidence="3">
    <location>
        <position position="136"/>
    </location>
</feature>
<dbReference type="EMBL" id="JARACI010000833">
    <property type="protein sequence ID" value="MDD9206270.1"/>
    <property type="molecule type" value="Genomic_DNA"/>
</dbReference>
<reference evidence="3" key="1">
    <citation type="submission" date="2023-02" db="EMBL/GenBank/DDBJ databases">
        <title>Georgenia sp.10Sc9-8, isolated from a soil sample collected from the Taklamakan desert.</title>
        <authorList>
            <person name="Liu S."/>
        </authorList>
    </citation>
    <scope>NUCLEOTIDE SEQUENCE</scope>
    <source>
        <strain evidence="3">10Sc9-8</strain>
    </source>
</reference>
<sequence>MDTKLTTKSQEAIAGAIQAASTAGNPQLEPVHVLSALLEQQGGVAVGLLDAVGADRRVIDQRARAALAALPNASGASVAQPQTSRATMSVINEAGDESRALGDEYVSTEHLLLALAASGDAAGEILRGAGAIRDAL</sequence>
<dbReference type="Gene3D" id="1.10.1780.10">
    <property type="entry name" value="Clp, N-terminal domain"/>
    <property type="match status" value="1"/>
</dbReference>
<dbReference type="InterPro" id="IPR036628">
    <property type="entry name" value="Clp_N_dom_sf"/>
</dbReference>
<feature type="domain" description="Clp R" evidence="2">
    <location>
        <begin position="1"/>
        <end position="136"/>
    </location>
</feature>
<keyword evidence="3" id="KW-0378">Hydrolase</keyword>
<dbReference type="GO" id="GO:0006508">
    <property type="term" value="P:proteolysis"/>
    <property type="evidence" value="ECO:0007669"/>
    <property type="project" value="UniProtKB-KW"/>
</dbReference>
<accession>A0ABT5TW52</accession>
<dbReference type="Proteomes" id="UP001165561">
    <property type="component" value="Unassembled WGS sequence"/>
</dbReference>
<keyword evidence="4" id="KW-1185">Reference proteome</keyword>
<gene>
    <name evidence="3" type="ORF">PU560_07275</name>
</gene>